<dbReference type="Pfam" id="PF01810">
    <property type="entry name" value="LysE"/>
    <property type="match status" value="1"/>
</dbReference>
<accession>A0A0B2BMT0</accession>
<dbReference type="PANTHER" id="PTHR30086:SF20">
    <property type="entry name" value="ARGININE EXPORTER PROTEIN ARGO-RELATED"/>
    <property type="match status" value="1"/>
</dbReference>
<dbReference type="AlphaFoldDB" id="A0A0B2BMT0"/>
<keyword evidence="3 6" id="KW-0812">Transmembrane</keyword>
<sequence>MDLSLLFAFAGLCALLALTPGPDTFLVLRFSTAGTRSGIAAALGSTVGSLCWALAVAAGLATLLERSAEAYQVVRIAGGLYLLWLGIRTLLRRGGGLPDIDAAGAGPSWAAARAGFFSNVLNPKVGLFFVAVVPQFLPGHHASIGATMLLGSIFALVGFVYFSLVAVLAGRALEWLRRPRVSKAIDRGTAGVITAFGITTIASAAR</sequence>
<reference evidence="7 8" key="1">
    <citation type="submission" date="2017-11" db="EMBL/GenBank/DDBJ databases">
        <title>Genomic Encyclopedia of Archaeal and Bacterial Type Strains, Phase II (KMG-II): From Individual Species to Whole Genera.</title>
        <authorList>
            <person name="Goeker M."/>
        </authorList>
    </citation>
    <scope>NUCLEOTIDE SEQUENCE [LARGE SCALE GENOMIC DNA]</scope>
    <source>
        <strain evidence="7 8">DSM 27763</strain>
    </source>
</reference>
<evidence type="ECO:0000256" key="1">
    <source>
        <dbReference type="ARBA" id="ARBA00004651"/>
    </source>
</evidence>
<name>A0A0B2BMT0_9ACTN</name>
<protein>
    <submittedName>
        <fullName evidence="7">Threonine/homoserine/homoserine lactone efflux protein</fullName>
    </submittedName>
</protein>
<keyword evidence="5 6" id="KW-0472">Membrane</keyword>
<evidence type="ECO:0000313" key="8">
    <source>
        <dbReference type="Proteomes" id="UP000230842"/>
    </source>
</evidence>
<feature type="transmembrane region" description="Helical" evidence="6">
    <location>
        <begin position="144"/>
        <end position="170"/>
    </location>
</feature>
<dbReference type="GO" id="GO:0015171">
    <property type="term" value="F:amino acid transmembrane transporter activity"/>
    <property type="evidence" value="ECO:0007669"/>
    <property type="project" value="TreeGrafter"/>
</dbReference>
<dbReference type="InterPro" id="IPR001123">
    <property type="entry name" value="LeuE-type"/>
</dbReference>
<dbReference type="RefSeq" id="WP_039346918.1">
    <property type="nucleotide sequence ID" value="NZ_PGEZ01000001.1"/>
</dbReference>
<dbReference type="EMBL" id="PGEZ01000001">
    <property type="protein sequence ID" value="PJJ57934.1"/>
    <property type="molecule type" value="Genomic_DNA"/>
</dbReference>
<comment type="subcellular location">
    <subcellularLocation>
        <location evidence="1">Cell membrane</location>
        <topology evidence="1">Multi-pass membrane protein</topology>
    </subcellularLocation>
</comment>
<evidence type="ECO:0000256" key="4">
    <source>
        <dbReference type="ARBA" id="ARBA00022989"/>
    </source>
</evidence>
<feature type="transmembrane region" description="Helical" evidence="6">
    <location>
        <begin position="73"/>
        <end position="91"/>
    </location>
</feature>
<dbReference type="PANTHER" id="PTHR30086">
    <property type="entry name" value="ARGININE EXPORTER PROTEIN ARGO"/>
    <property type="match status" value="1"/>
</dbReference>
<evidence type="ECO:0000256" key="6">
    <source>
        <dbReference type="SAM" id="Phobius"/>
    </source>
</evidence>
<keyword evidence="2" id="KW-1003">Cell membrane</keyword>
<dbReference type="PIRSF" id="PIRSF006324">
    <property type="entry name" value="LeuE"/>
    <property type="match status" value="1"/>
</dbReference>
<gene>
    <name evidence="7" type="ORF">CLV56_2173</name>
</gene>
<organism evidence="7 8">
    <name type="scientific">Mumia flava</name>
    <dbReference type="NCBI Taxonomy" id="1348852"/>
    <lineage>
        <taxon>Bacteria</taxon>
        <taxon>Bacillati</taxon>
        <taxon>Actinomycetota</taxon>
        <taxon>Actinomycetes</taxon>
        <taxon>Propionibacteriales</taxon>
        <taxon>Nocardioidaceae</taxon>
        <taxon>Mumia</taxon>
    </lineage>
</organism>
<evidence type="ECO:0000256" key="2">
    <source>
        <dbReference type="ARBA" id="ARBA00022475"/>
    </source>
</evidence>
<comment type="caution">
    <text evidence="7">The sequence shown here is derived from an EMBL/GenBank/DDBJ whole genome shotgun (WGS) entry which is preliminary data.</text>
</comment>
<keyword evidence="4 6" id="KW-1133">Transmembrane helix</keyword>
<evidence type="ECO:0000256" key="5">
    <source>
        <dbReference type="ARBA" id="ARBA00023136"/>
    </source>
</evidence>
<feature type="transmembrane region" description="Helical" evidence="6">
    <location>
        <begin position="39"/>
        <end position="61"/>
    </location>
</feature>
<dbReference type="Proteomes" id="UP000230842">
    <property type="component" value="Unassembled WGS sequence"/>
</dbReference>
<evidence type="ECO:0000256" key="3">
    <source>
        <dbReference type="ARBA" id="ARBA00022692"/>
    </source>
</evidence>
<dbReference type="GO" id="GO:0005886">
    <property type="term" value="C:plasma membrane"/>
    <property type="evidence" value="ECO:0007669"/>
    <property type="project" value="UniProtKB-SubCell"/>
</dbReference>
<evidence type="ECO:0000313" key="7">
    <source>
        <dbReference type="EMBL" id="PJJ57934.1"/>
    </source>
</evidence>
<dbReference type="OrthoDB" id="3175972at2"/>
<proteinExistence type="predicted"/>
<keyword evidence="8" id="KW-1185">Reference proteome</keyword>